<protein>
    <recommendedName>
        <fullName evidence="8">Cardiolipin synthase N-terminal domain-containing protein</fullName>
    </recommendedName>
</protein>
<feature type="domain" description="Cardiolipin synthase N-terminal" evidence="8">
    <location>
        <begin position="13"/>
        <end position="58"/>
    </location>
</feature>
<reference evidence="9 10" key="1">
    <citation type="submission" date="2021-03" db="EMBL/GenBank/DDBJ databases">
        <title>Sequencing the genomes of 1000 actinobacteria strains.</title>
        <authorList>
            <person name="Klenk H.-P."/>
        </authorList>
    </citation>
    <scope>NUCLEOTIDE SEQUENCE [LARGE SCALE GENOMIC DNA]</scope>
    <source>
        <strain evidence="9 10">DSM 44580</strain>
    </source>
</reference>
<evidence type="ECO:0000256" key="3">
    <source>
        <dbReference type="ARBA" id="ARBA00022692"/>
    </source>
</evidence>
<keyword evidence="5 7" id="KW-0472">Membrane</keyword>
<organism evidence="9 10">
    <name type="scientific">Crossiella equi</name>
    <dbReference type="NCBI Taxonomy" id="130796"/>
    <lineage>
        <taxon>Bacteria</taxon>
        <taxon>Bacillati</taxon>
        <taxon>Actinomycetota</taxon>
        <taxon>Actinomycetes</taxon>
        <taxon>Pseudonocardiales</taxon>
        <taxon>Pseudonocardiaceae</taxon>
        <taxon>Crossiella</taxon>
    </lineage>
</organism>
<comment type="caution">
    <text evidence="9">The sequence shown here is derived from an EMBL/GenBank/DDBJ whole genome shotgun (WGS) entry which is preliminary data.</text>
</comment>
<dbReference type="RefSeq" id="WP_086783409.1">
    <property type="nucleotide sequence ID" value="NZ_JAGIOO010000001.1"/>
</dbReference>
<feature type="compositionally biased region" description="Polar residues" evidence="6">
    <location>
        <begin position="118"/>
        <end position="127"/>
    </location>
</feature>
<comment type="subcellular location">
    <subcellularLocation>
        <location evidence="1">Cell membrane</location>
        <topology evidence="1">Multi-pass membrane protein</topology>
    </subcellularLocation>
</comment>
<dbReference type="Pfam" id="PF13396">
    <property type="entry name" value="PLDc_N"/>
    <property type="match status" value="1"/>
</dbReference>
<evidence type="ECO:0000256" key="6">
    <source>
        <dbReference type="SAM" id="MobiDB-lite"/>
    </source>
</evidence>
<keyword evidence="10" id="KW-1185">Reference proteome</keyword>
<evidence type="ECO:0000256" key="5">
    <source>
        <dbReference type="ARBA" id="ARBA00023136"/>
    </source>
</evidence>
<dbReference type="Proteomes" id="UP001519363">
    <property type="component" value="Unassembled WGS sequence"/>
</dbReference>
<evidence type="ECO:0000313" key="9">
    <source>
        <dbReference type="EMBL" id="MBP2477838.1"/>
    </source>
</evidence>
<evidence type="ECO:0000256" key="7">
    <source>
        <dbReference type="SAM" id="Phobius"/>
    </source>
</evidence>
<feature type="transmembrane region" description="Helical" evidence="7">
    <location>
        <begin position="37"/>
        <end position="56"/>
    </location>
</feature>
<feature type="region of interest" description="Disordered" evidence="6">
    <location>
        <begin position="109"/>
        <end position="137"/>
    </location>
</feature>
<evidence type="ECO:0000256" key="4">
    <source>
        <dbReference type="ARBA" id="ARBA00022989"/>
    </source>
</evidence>
<proteinExistence type="predicted"/>
<evidence type="ECO:0000259" key="8">
    <source>
        <dbReference type="Pfam" id="PF13396"/>
    </source>
</evidence>
<evidence type="ECO:0000256" key="2">
    <source>
        <dbReference type="ARBA" id="ARBA00022475"/>
    </source>
</evidence>
<keyword evidence="2" id="KW-1003">Cell membrane</keyword>
<evidence type="ECO:0000313" key="10">
    <source>
        <dbReference type="Proteomes" id="UP001519363"/>
    </source>
</evidence>
<name>A0ABS5AMN4_9PSEU</name>
<gene>
    <name evidence="9" type="ORF">JOF53_006710</name>
</gene>
<keyword evidence="4 7" id="KW-1133">Transmembrane helix</keyword>
<sequence>MPFVGVFGLLVLALWVFCIIDVIRTPEGETNHLPKMLWLLIVIILPTVGSLVWLVLGRPRSLFAEPGAQGAHPSVTKRYPEYDRPGRHVAQNPDDDEAFLRSLRERVEEQRRAARRNNPGQNNSGQGEQPDKKEDDK</sequence>
<accession>A0ABS5AMN4</accession>
<evidence type="ECO:0000256" key="1">
    <source>
        <dbReference type="ARBA" id="ARBA00004651"/>
    </source>
</evidence>
<feature type="region of interest" description="Disordered" evidence="6">
    <location>
        <begin position="64"/>
        <end position="96"/>
    </location>
</feature>
<dbReference type="InterPro" id="IPR027379">
    <property type="entry name" value="CLS_N"/>
</dbReference>
<dbReference type="EMBL" id="JAGIOO010000001">
    <property type="protein sequence ID" value="MBP2477838.1"/>
    <property type="molecule type" value="Genomic_DNA"/>
</dbReference>
<keyword evidence="3 7" id="KW-0812">Transmembrane</keyword>